<accession>U4LAQ7</accession>
<evidence type="ECO:0000313" key="1">
    <source>
        <dbReference type="EMBL" id="CCX16508.1"/>
    </source>
</evidence>
<dbReference type="Proteomes" id="UP000018144">
    <property type="component" value="Unassembled WGS sequence"/>
</dbReference>
<keyword evidence="2" id="KW-1185">Reference proteome</keyword>
<protein>
    <submittedName>
        <fullName evidence="1">Uncharacterized protein</fullName>
    </submittedName>
</protein>
<organism evidence="1 2">
    <name type="scientific">Pyronema omphalodes (strain CBS 100304)</name>
    <name type="common">Pyronema confluens</name>
    <dbReference type="NCBI Taxonomy" id="1076935"/>
    <lineage>
        <taxon>Eukaryota</taxon>
        <taxon>Fungi</taxon>
        <taxon>Dikarya</taxon>
        <taxon>Ascomycota</taxon>
        <taxon>Pezizomycotina</taxon>
        <taxon>Pezizomycetes</taxon>
        <taxon>Pezizales</taxon>
        <taxon>Pyronemataceae</taxon>
        <taxon>Pyronema</taxon>
    </lineage>
</organism>
<dbReference type="AlphaFoldDB" id="U4LAQ7"/>
<name>U4LAQ7_PYROM</name>
<reference evidence="1 2" key="1">
    <citation type="journal article" date="2013" name="PLoS Genet.">
        <title>The genome and development-dependent transcriptomes of Pyronema confluens: a window into fungal evolution.</title>
        <authorList>
            <person name="Traeger S."/>
            <person name="Altegoer F."/>
            <person name="Freitag M."/>
            <person name="Gabaldon T."/>
            <person name="Kempken F."/>
            <person name="Kumar A."/>
            <person name="Marcet-Houben M."/>
            <person name="Poggeler S."/>
            <person name="Stajich J.E."/>
            <person name="Nowrousian M."/>
        </authorList>
    </citation>
    <scope>NUCLEOTIDE SEQUENCE [LARGE SCALE GENOMIC DNA]</scope>
    <source>
        <strain evidence="2">CBS 100304</strain>
        <tissue evidence="1">Vegetative mycelium</tissue>
    </source>
</reference>
<evidence type="ECO:0000313" key="2">
    <source>
        <dbReference type="Proteomes" id="UP000018144"/>
    </source>
</evidence>
<dbReference type="EMBL" id="HF936418">
    <property type="protein sequence ID" value="CCX16508.1"/>
    <property type="molecule type" value="Genomic_DNA"/>
</dbReference>
<sequence length="141" mass="15801">MFLCIFPPILWPSTRVDNAFSSSPICEHDFGGAQSLQRILRVLLLACRASPFDSQVCRRVSSVNNRKRTELLRFWKVDVPIRSAGKRIFVTETAAGGENFMPLSLYHALEANPQIRKKRNNPDVMECLTSPGVFQSTSTGS</sequence>
<proteinExistence type="predicted"/>
<gene>
    <name evidence="1" type="ORF">PCON_03151</name>
</gene>